<dbReference type="Gene3D" id="3.40.50.1950">
    <property type="entry name" value="Flavin prenyltransferase-like"/>
    <property type="match status" value="1"/>
</dbReference>
<comment type="caution">
    <text evidence="2">The sequence shown here is derived from an EMBL/GenBank/DDBJ whole genome shotgun (WGS) entry which is preliminary data.</text>
</comment>
<gene>
    <name evidence="2" type="ORF">ENL40_01205</name>
</gene>
<evidence type="ECO:0000313" key="2">
    <source>
        <dbReference type="EMBL" id="HHI00089.1"/>
    </source>
</evidence>
<reference evidence="2" key="1">
    <citation type="journal article" date="2020" name="mSystems">
        <title>Genome- and Community-Level Interaction Insights into Carbon Utilization and Element Cycling Functions of Hydrothermarchaeota in Hydrothermal Sediment.</title>
        <authorList>
            <person name="Zhou Z."/>
            <person name="Liu Y."/>
            <person name="Xu W."/>
            <person name="Pan J."/>
            <person name="Luo Z.H."/>
            <person name="Li M."/>
        </authorList>
    </citation>
    <scope>NUCLEOTIDE SEQUENCE [LARGE SCALE GENOMIC DNA]</scope>
    <source>
        <strain evidence="2">HyVt-93</strain>
    </source>
</reference>
<dbReference type="Pfam" id="PF02441">
    <property type="entry name" value="Flavoprotein"/>
    <property type="match status" value="1"/>
</dbReference>
<dbReference type="InterPro" id="IPR003382">
    <property type="entry name" value="Flavoprotein"/>
</dbReference>
<organism evidence="2">
    <name type="scientific">Thermococcus litoralis</name>
    <dbReference type="NCBI Taxonomy" id="2265"/>
    <lineage>
        <taxon>Archaea</taxon>
        <taxon>Methanobacteriati</taxon>
        <taxon>Methanobacteriota</taxon>
        <taxon>Thermococci</taxon>
        <taxon>Thermococcales</taxon>
        <taxon>Thermococcaceae</taxon>
        <taxon>Thermococcus</taxon>
    </lineage>
</organism>
<dbReference type="EMBL" id="DRTU01000057">
    <property type="protein sequence ID" value="HHI00089.1"/>
    <property type="molecule type" value="Genomic_DNA"/>
</dbReference>
<proteinExistence type="predicted"/>
<evidence type="ECO:0000259" key="1">
    <source>
        <dbReference type="Pfam" id="PF02441"/>
    </source>
</evidence>
<dbReference type="Proteomes" id="UP000886217">
    <property type="component" value="Unassembled WGS sequence"/>
</dbReference>
<dbReference type="SUPFAM" id="SSF52507">
    <property type="entry name" value="Homo-oligomeric flavin-containing Cys decarboxylases, HFCD"/>
    <property type="match status" value="1"/>
</dbReference>
<dbReference type="GO" id="GO:0003824">
    <property type="term" value="F:catalytic activity"/>
    <property type="evidence" value="ECO:0007669"/>
    <property type="project" value="InterPro"/>
</dbReference>
<name>A0A7C5P193_THELI</name>
<dbReference type="InterPro" id="IPR036551">
    <property type="entry name" value="Flavin_trans-like"/>
</dbReference>
<sequence length="178" mass="19420">MVKLLKIAWGISGAGHLLVESVEVLERLGNVHDIKVFLSSAGEEVARIYGVLERIGAFPIVRESKQGRAFPSCGAFNLGKFNVFVISPATSNTVAKIRLGIADSLLSCCASQALKSKLPLVLVPTDSKPVIETKAPNGKVFKIYPRKVDLEHIEALKEEGVIVLEHPYDVEKALERFL</sequence>
<accession>A0A7C5P193</accession>
<dbReference type="AlphaFoldDB" id="A0A7C5P193"/>
<feature type="domain" description="Flavoprotein" evidence="1">
    <location>
        <begin position="6"/>
        <end position="156"/>
    </location>
</feature>
<protein>
    <submittedName>
        <fullName evidence="2">4Fe-4S ferredoxin</fullName>
    </submittedName>
</protein>